<organism evidence="1 2">
    <name type="scientific">Macrolepiota fuliginosa MF-IS2</name>
    <dbReference type="NCBI Taxonomy" id="1400762"/>
    <lineage>
        <taxon>Eukaryota</taxon>
        <taxon>Fungi</taxon>
        <taxon>Dikarya</taxon>
        <taxon>Basidiomycota</taxon>
        <taxon>Agaricomycotina</taxon>
        <taxon>Agaricomycetes</taxon>
        <taxon>Agaricomycetidae</taxon>
        <taxon>Agaricales</taxon>
        <taxon>Agaricineae</taxon>
        <taxon>Agaricaceae</taxon>
        <taxon>Macrolepiota</taxon>
    </lineage>
</organism>
<protein>
    <submittedName>
        <fullName evidence="1">Uncharacterized protein</fullName>
    </submittedName>
</protein>
<dbReference type="Proteomes" id="UP000807342">
    <property type="component" value="Unassembled WGS sequence"/>
</dbReference>
<dbReference type="EMBL" id="MU151131">
    <property type="protein sequence ID" value="KAF9449422.1"/>
    <property type="molecule type" value="Genomic_DNA"/>
</dbReference>
<accession>A0A9P6C2W4</accession>
<dbReference type="OrthoDB" id="3051632at2759"/>
<comment type="caution">
    <text evidence="1">The sequence shown here is derived from an EMBL/GenBank/DDBJ whole genome shotgun (WGS) entry which is preliminary data.</text>
</comment>
<gene>
    <name evidence="1" type="ORF">P691DRAFT_759088</name>
</gene>
<name>A0A9P6C2W4_9AGAR</name>
<keyword evidence="2" id="KW-1185">Reference proteome</keyword>
<evidence type="ECO:0000313" key="1">
    <source>
        <dbReference type="EMBL" id="KAF9449422.1"/>
    </source>
</evidence>
<reference evidence="1" key="1">
    <citation type="submission" date="2020-11" db="EMBL/GenBank/DDBJ databases">
        <authorList>
            <consortium name="DOE Joint Genome Institute"/>
            <person name="Ahrendt S."/>
            <person name="Riley R."/>
            <person name="Andreopoulos W."/>
            <person name="Labutti K."/>
            <person name="Pangilinan J."/>
            <person name="Ruiz-Duenas F.J."/>
            <person name="Barrasa J.M."/>
            <person name="Sanchez-Garcia M."/>
            <person name="Camarero S."/>
            <person name="Miyauchi S."/>
            <person name="Serrano A."/>
            <person name="Linde D."/>
            <person name="Babiker R."/>
            <person name="Drula E."/>
            <person name="Ayuso-Fernandez I."/>
            <person name="Pacheco R."/>
            <person name="Padilla G."/>
            <person name="Ferreira P."/>
            <person name="Barriuso J."/>
            <person name="Kellner H."/>
            <person name="Castanera R."/>
            <person name="Alfaro M."/>
            <person name="Ramirez L."/>
            <person name="Pisabarro A.G."/>
            <person name="Kuo A."/>
            <person name="Tritt A."/>
            <person name="Lipzen A."/>
            <person name="He G."/>
            <person name="Yan M."/>
            <person name="Ng V."/>
            <person name="Cullen D."/>
            <person name="Martin F."/>
            <person name="Rosso M.-N."/>
            <person name="Henrissat B."/>
            <person name="Hibbett D."/>
            <person name="Martinez A.T."/>
            <person name="Grigoriev I.V."/>
        </authorList>
    </citation>
    <scope>NUCLEOTIDE SEQUENCE</scope>
    <source>
        <strain evidence="1">MF-IS2</strain>
    </source>
</reference>
<sequence>MDSLFDFDIPFANTAQFDGHRNLNVHLELRDDRRPVMEPIPPTFDNWASDESSSGEDSPLMPDSFAFYDAVSSSFSPGGGDSHEFSYKMNNREPALMDGMGTGSMTLITTQGEAITVRPRCKFRREISRACVEMAVSEWMVKQRALPLDAPNRHVIEWRYNRYIVDGEVKRAAVWLWKGLEQVPYETNTFQISL</sequence>
<evidence type="ECO:0000313" key="2">
    <source>
        <dbReference type="Proteomes" id="UP000807342"/>
    </source>
</evidence>
<proteinExistence type="predicted"/>
<dbReference type="AlphaFoldDB" id="A0A9P6C2W4"/>